<keyword evidence="2" id="KW-1185">Reference proteome</keyword>
<organism evidence="1 2">
    <name type="scientific">Rhizoclosmatium globosum</name>
    <dbReference type="NCBI Taxonomy" id="329046"/>
    <lineage>
        <taxon>Eukaryota</taxon>
        <taxon>Fungi</taxon>
        <taxon>Fungi incertae sedis</taxon>
        <taxon>Chytridiomycota</taxon>
        <taxon>Chytridiomycota incertae sedis</taxon>
        <taxon>Chytridiomycetes</taxon>
        <taxon>Chytridiales</taxon>
        <taxon>Chytriomycetaceae</taxon>
        <taxon>Rhizoclosmatium</taxon>
    </lineage>
</organism>
<reference evidence="1 2" key="1">
    <citation type="submission" date="2016-07" db="EMBL/GenBank/DDBJ databases">
        <title>Pervasive Adenine N6-methylation of Active Genes in Fungi.</title>
        <authorList>
            <consortium name="DOE Joint Genome Institute"/>
            <person name="Mondo S.J."/>
            <person name="Dannebaum R.O."/>
            <person name="Kuo R.C."/>
            <person name="Labutti K."/>
            <person name="Haridas S."/>
            <person name="Kuo A."/>
            <person name="Salamov A."/>
            <person name="Ahrendt S.R."/>
            <person name="Lipzen A."/>
            <person name="Sullivan W."/>
            <person name="Andreopoulos W.B."/>
            <person name="Clum A."/>
            <person name="Lindquist E."/>
            <person name="Daum C."/>
            <person name="Ramamoorthy G.K."/>
            <person name="Gryganskyi A."/>
            <person name="Culley D."/>
            <person name="Magnuson J.K."/>
            <person name="James T.Y."/>
            <person name="O'Malley M.A."/>
            <person name="Stajich J.E."/>
            <person name="Spatafora J.W."/>
            <person name="Visel A."/>
            <person name="Grigoriev I.V."/>
        </authorList>
    </citation>
    <scope>NUCLEOTIDE SEQUENCE [LARGE SCALE GENOMIC DNA]</scope>
    <source>
        <strain evidence="1 2">JEL800</strain>
    </source>
</reference>
<evidence type="ECO:0000313" key="2">
    <source>
        <dbReference type="Proteomes" id="UP000193642"/>
    </source>
</evidence>
<protein>
    <submittedName>
        <fullName evidence="1">Uncharacterized protein</fullName>
    </submittedName>
</protein>
<comment type="caution">
    <text evidence="1">The sequence shown here is derived from an EMBL/GenBank/DDBJ whole genome shotgun (WGS) entry which is preliminary data.</text>
</comment>
<gene>
    <name evidence="1" type="ORF">BCR33DRAFT_27041</name>
</gene>
<evidence type="ECO:0000313" key="1">
    <source>
        <dbReference type="EMBL" id="ORY27304.1"/>
    </source>
</evidence>
<accession>A0A1Y2AXY0</accession>
<proteinExistence type="predicted"/>
<dbReference type="EMBL" id="MCGO01000103">
    <property type="protein sequence ID" value="ORY27304.1"/>
    <property type="molecule type" value="Genomic_DNA"/>
</dbReference>
<sequence>MLPILFPPHELQKSTASVMQQQWFTKTSEPVYCVLACGGFGIPVLRALEKAVDVVGIRWVPVIPDLVARVVCSFGHGDCRFLDGIRWLSTYLFTTATLLESYKSLLTAEDKLNGRGPL</sequence>
<dbReference type="AlphaFoldDB" id="A0A1Y2AXY0"/>
<dbReference type="Proteomes" id="UP000193642">
    <property type="component" value="Unassembled WGS sequence"/>
</dbReference>
<name>A0A1Y2AXY0_9FUNG</name>